<dbReference type="AlphaFoldDB" id="A0A915J6D6"/>
<evidence type="ECO:0000313" key="1">
    <source>
        <dbReference type="Proteomes" id="UP000887565"/>
    </source>
</evidence>
<accession>A0A915J6D6</accession>
<dbReference type="WBParaSite" id="nRc.2.0.1.t21700-RA">
    <property type="protein sequence ID" value="nRc.2.0.1.t21700-RA"/>
    <property type="gene ID" value="nRc.2.0.1.g21700"/>
</dbReference>
<protein>
    <submittedName>
        <fullName evidence="2">Uncharacterized protein</fullName>
    </submittedName>
</protein>
<evidence type="ECO:0000313" key="2">
    <source>
        <dbReference type="WBParaSite" id="nRc.2.0.1.t21700-RA"/>
    </source>
</evidence>
<organism evidence="1 2">
    <name type="scientific">Romanomermis culicivorax</name>
    <name type="common">Nematode worm</name>
    <dbReference type="NCBI Taxonomy" id="13658"/>
    <lineage>
        <taxon>Eukaryota</taxon>
        <taxon>Metazoa</taxon>
        <taxon>Ecdysozoa</taxon>
        <taxon>Nematoda</taxon>
        <taxon>Enoplea</taxon>
        <taxon>Dorylaimia</taxon>
        <taxon>Mermithida</taxon>
        <taxon>Mermithoidea</taxon>
        <taxon>Mermithidae</taxon>
        <taxon>Romanomermis</taxon>
    </lineage>
</organism>
<keyword evidence="1" id="KW-1185">Reference proteome</keyword>
<dbReference type="Proteomes" id="UP000887565">
    <property type="component" value="Unplaced"/>
</dbReference>
<reference evidence="2" key="1">
    <citation type="submission" date="2022-11" db="UniProtKB">
        <authorList>
            <consortium name="WormBaseParasite"/>
        </authorList>
    </citation>
    <scope>IDENTIFICATION</scope>
</reference>
<sequence>MPAQSSARLRDIMMMYSLLTNEENRVRSWGLSAKVWKMNIVPFGKVNCT</sequence>
<proteinExistence type="predicted"/>
<name>A0A915J6D6_ROMCU</name>